<comment type="caution">
    <text evidence="1">The sequence shown here is derived from an EMBL/GenBank/DDBJ whole genome shotgun (WGS) entry which is preliminary data.</text>
</comment>
<dbReference type="AlphaFoldDB" id="A0A8J3P728"/>
<evidence type="ECO:0000313" key="1">
    <source>
        <dbReference type="EMBL" id="GIG06063.1"/>
    </source>
</evidence>
<sequence>MWGKPKCPIDPDAARWVERSMGWLADEFGENRLRGRVILPTDEFFPGAYTGSEVDVRRVFAMLCAHMDVDPARVDFEFVVADPGEQALLASLPGYTQRSAGAAGEYVRRGGRGVVSVDSGQAADPMALVATIAHELGHERLIGEGRIGTRADEEQLTDLLTVYFGLGIFNANAAFQYAAGGGGWRTTSLGYLSERTFGYALAVYAHLRGERSPAWARYVDANPRAFLTKGLKYRWAEHEREQF</sequence>
<proteinExistence type="predicted"/>
<organism evidence="1 2">
    <name type="scientific">Catellatospora coxensis</name>
    <dbReference type="NCBI Taxonomy" id="310354"/>
    <lineage>
        <taxon>Bacteria</taxon>
        <taxon>Bacillati</taxon>
        <taxon>Actinomycetota</taxon>
        <taxon>Actinomycetes</taxon>
        <taxon>Micromonosporales</taxon>
        <taxon>Micromonosporaceae</taxon>
        <taxon>Catellatospora</taxon>
    </lineage>
</organism>
<keyword evidence="2" id="KW-1185">Reference proteome</keyword>
<evidence type="ECO:0000313" key="2">
    <source>
        <dbReference type="Proteomes" id="UP000630887"/>
    </source>
</evidence>
<dbReference type="Proteomes" id="UP000630887">
    <property type="component" value="Unassembled WGS sequence"/>
</dbReference>
<dbReference type="EMBL" id="BONI01000019">
    <property type="protein sequence ID" value="GIG06063.1"/>
    <property type="molecule type" value="Genomic_DNA"/>
</dbReference>
<gene>
    <name evidence="1" type="ORF">Cco03nite_27630</name>
</gene>
<reference evidence="1 2" key="1">
    <citation type="submission" date="2021-01" db="EMBL/GenBank/DDBJ databases">
        <title>Whole genome shotgun sequence of Catellatospora coxensis NBRC 107359.</title>
        <authorList>
            <person name="Komaki H."/>
            <person name="Tamura T."/>
        </authorList>
    </citation>
    <scope>NUCLEOTIDE SEQUENCE [LARGE SCALE GENOMIC DNA]</scope>
    <source>
        <strain evidence="1 2">NBRC 107359</strain>
    </source>
</reference>
<protein>
    <submittedName>
        <fullName evidence="1">Uncharacterized protein</fullName>
    </submittedName>
</protein>
<name>A0A8J3P728_9ACTN</name>
<accession>A0A8J3P728</accession>